<comment type="caution">
    <text evidence="1">The sequence shown here is derived from an EMBL/GenBank/DDBJ whole genome shotgun (WGS) entry which is preliminary data.</text>
</comment>
<proteinExistence type="predicted"/>
<dbReference type="EMBL" id="CM042037">
    <property type="protein sequence ID" value="KAI3742090.1"/>
    <property type="molecule type" value="Genomic_DNA"/>
</dbReference>
<reference evidence="2" key="1">
    <citation type="journal article" date="2022" name="Mol. Ecol. Resour.">
        <title>The genomes of chicory, endive, great burdock and yacon provide insights into Asteraceae palaeo-polyploidization history and plant inulin production.</title>
        <authorList>
            <person name="Fan W."/>
            <person name="Wang S."/>
            <person name="Wang H."/>
            <person name="Wang A."/>
            <person name="Jiang F."/>
            <person name="Liu H."/>
            <person name="Zhao H."/>
            <person name="Xu D."/>
            <person name="Zhang Y."/>
        </authorList>
    </citation>
    <scope>NUCLEOTIDE SEQUENCE [LARGE SCALE GENOMIC DNA]</scope>
    <source>
        <strain evidence="2">cv. Yunnan</strain>
    </source>
</reference>
<evidence type="ECO:0000313" key="1">
    <source>
        <dbReference type="EMBL" id="KAI3742090.1"/>
    </source>
</evidence>
<organism evidence="1 2">
    <name type="scientific">Smallanthus sonchifolius</name>
    <dbReference type="NCBI Taxonomy" id="185202"/>
    <lineage>
        <taxon>Eukaryota</taxon>
        <taxon>Viridiplantae</taxon>
        <taxon>Streptophyta</taxon>
        <taxon>Embryophyta</taxon>
        <taxon>Tracheophyta</taxon>
        <taxon>Spermatophyta</taxon>
        <taxon>Magnoliopsida</taxon>
        <taxon>eudicotyledons</taxon>
        <taxon>Gunneridae</taxon>
        <taxon>Pentapetalae</taxon>
        <taxon>asterids</taxon>
        <taxon>campanulids</taxon>
        <taxon>Asterales</taxon>
        <taxon>Asteraceae</taxon>
        <taxon>Asteroideae</taxon>
        <taxon>Heliantheae alliance</taxon>
        <taxon>Millerieae</taxon>
        <taxon>Smallanthus</taxon>
    </lineage>
</organism>
<evidence type="ECO:0000313" key="2">
    <source>
        <dbReference type="Proteomes" id="UP001056120"/>
    </source>
</evidence>
<protein>
    <submittedName>
        <fullName evidence="1">Uncharacterized protein</fullName>
    </submittedName>
</protein>
<dbReference type="Proteomes" id="UP001056120">
    <property type="component" value="Linkage Group LG20"/>
</dbReference>
<name>A0ACB9D6G2_9ASTR</name>
<gene>
    <name evidence="1" type="ORF">L1987_59770</name>
</gene>
<keyword evidence="2" id="KW-1185">Reference proteome</keyword>
<reference evidence="1 2" key="2">
    <citation type="journal article" date="2022" name="Mol. Ecol. Resour.">
        <title>The genomes of chicory, endive, great burdock and yacon provide insights into Asteraceae paleo-polyploidization history and plant inulin production.</title>
        <authorList>
            <person name="Fan W."/>
            <person name="Wang S."/>
            <person name="Wang H."/>
            <person name="Wang A."/>
            <person name="Jiang F."/>
            <person name="Liu H."/>
            <person name="Zhao H."/>
            <person name="Xu D."/>
            <person name="Zhang Y."/>
        </authorList>
    </citation>
    <scope>NUCLEOTIDE SEQUENCE [LARGE SCALE GENOMIC DNA]</scope>
    <source>
        <strain evidence="2">cv. Yunnan</strain>
        <tissue evidence="1">Leaves</tissue>
    </source>
</reference>
<accession>A0ACB9D6G2</accession>
<sequence>MACSDRREGMEKGRCGGVCITGERSGDARVPMNACDDTRATMAAASLEGNWQTLTITTISQRFIYGEVWKVDTIQTCKTGKHSLSP</sequence>